<dbReference type="Gene3D" id="1.20.1270.60">
    <property type="entry name" value="Arfaptin homology (AH) domain/BAR domain"/>
    <property type="match status" value="1"/>
</dbReference>
<evidence type="ECO:0000256" key="9">
    <source>
        <dbReference type="ARBA" id="ARBA00022737"/>
    </source>
</evidence>
<keyword evidence="5" id="KW-0343">GTPase activation</keyword>
<organism evidence="21 22">
    <name type="scientific">Cyprinus carpio</name>
    <name type="common">Common carp</name>
    <dbReference type="NCBI Taxonomy" id="7962"/>
    <lineage>
        <taxon>Eukaryota</taxon>
        <taxon>Metazoa</taxon>
        <taxon>Chordata</taxon>
        <taxon>Craniata</taxon>
        <taxon>Vertebrata</taxon>
        <taxon>Euteleostomi</taxon>
        <taxon>Actinopterygii</taxon>
        <taxon>Neopterygii</taxon>
        <taxon>Teleostei</taxon>
        <taxon>Ostariophysi</taxon>
        <taxon>Cypriniformes</taxon>
        <taxon>Cyprinidae</taxon>
        <taxon>Cyprininae</taxon>
        <taxon>Cyprinus</taxon>
    </lineage>
</organism>
<dbReference type="Gene3D" id="1.10.220.150">
    <property type="entry name" value="Arf GTPase activating protein"/>
    <property type="match status" value="1"/>
</dbReference>
<comment type="subcellular location">
    <subcellularLocation>
        <location evidence="2">Cytoplasm</location>
    </subcellularLocation>
    <subcellularLocation>
        <location evidence="3">Golgi apparatus</location>
    </subcellularLocation>
    <subcellularLocation>
        <location evidence="1">Membrane</location>
    </subcellularLocation>
</comment>
<dbReference type="Pfam" id="PF16746">
    <property type="entry name" value="BAR_3"/>
    <property type="match status" value="1"/>
</dbReference>
<dbReference type="InterPro" id="IPR043593">
    <property type="entry name" value="ASAP"/>
</dbReference>
<dbReference type="InterPro" id="IPR002110">
    <property type="entry name" value="Ankyrin_rpt"/>
</dbReference>
<keyword evidence="10" id="KW-0862">Zinc</keyword>
<dbReference type="Proteomes" id="UP000694701">
    <property type="component" value="Unplaced"/>
</dbReference>
<evidence type="ECO:0000256" key="11">
    <source>
        <dbReference type="ARBA" id="ARBA00023034"/>
    </source>
</evidence>
<evidence type="ECO:0000256" key="5">
    <source>
        <dbReference type="ARBA" id="ARBA00022468"/>
    </source>
</evidence>
<dbReference type="FunFam" id="1.25.40.950:FF:000001">
    <property type="entry name" value="Arf-GAP with SH3 domain, ANK repeat and PH domain-containing protein 1"/>
    <property type="match status" value="1"/>
</dbReference>
<protein>
    <submittedName>
        <fullName evidence="21">ArfGAP with SH3 domain, ankyrin repeat and PH domain 2a</fullName>
    </submittedName>
</protein>
<dbReference type="SMART" id="SM00105">
    <property type="entry name" value="ArfGap"/>
    <property type="match status" value="1"/>
</dbReference>
<evidence type="ECO:0000256" key="15">
    <source>
        <dbReference type="PROSITE-ProRule" id="PRU00192"/>
    </source>
</evidence>
<dbReference type="CDD" id="cd07642">
    <property type="entry name" value="BAR_ASAP2"/>
    <property type="match status" value="1"/>
</dbReference>
<dbReference type="Gene3D" id="1.25.40.950">
    <property type="match status" value="1"/>
</dbReference>
<dbReference type="FunFam" id="2.30.30.40:FF:000012">
    <property type="entry name" value="Arf-GAP with SH3 domain, ANK repeat and PH domain-containing protein 2"/>
    <property type="match status" value="1"/>
</dbReference>
<feature type="repeat" description="ANK" evidence="14">
    <location>
        <begin position="620"/>
        <end position="652"/>
    </location>
</feature>
<dbReference type="InterPro" id="IPR004148">
    <property type="entry name" value="BAR_dom"/>
</dbReference>
<evidence type="ECO:0000256" key="10">
    <source>
        <dbReference type="ARBA" id="ARBA00022833"/>
    </source>
</evidence>
<dbReference type="Gene3D" id="2.30.29.30">
    <property type="entry name" value="Pleckstrin-homology domain (PH domain)/Phosphotyrosine-binding domain (PTB)"/>
    <property type="match status" value="1"/>
</dbReference>
<evidence type="ECO:0000313" key="21">
    <source>
        <dbReference type="Ensembl" id="ENSCCRP00020002945.1"/>
    </source>
</evidence>
<dbReference type="SUPFAM" id="SSF50729">
    <property type="entry name" value="PH domain-like"/>
    <property type="match status" value="1"/>
</dbReference>
<evidence type="ECO:0000256" key="16">
    <source>
        <dbReference type="PROSITE-ProRule" id="PRU00288"/>
    </source>
</evidence>
<dbReference type="FunFam" id="1.25.40.20:FF:000006">
    <property type="entry name" value="Arf-GAP with SH3 domain, ANK repeat and PH domain-containing protein 2"/>
    <property type="match status" value="1"/>
</dbReference>
<dbReference type="Pfam" id="PF12796">
    <property type="entry name" value="Ank_2"/>
    <property type="match status" value="1"/>
</dbReference>
<dbReference type="PROSITE" id="PS50297">
    <property type="entry name" value="ANK_REP_REGION"/>
    <property type="match status" value="1"/>
</dbReference>
<evidence type="ECO:0000256" key="6">
    <source>
        <dbReference type="ARBA" id="ARBA00022490"/>
    </source>
</evidence>
<dbReference type="InterPro" id="IPR038508">
    <property type="entry name" value="ArfGAP_dom_sf"/>
</dbReference>
<dbReference type="SUPFAM" id="SSF103657">
    <property type="entry name" value="BAR/IMD domain-like"/>
    <property type="match status" value="1"/>
</dbReference>
<evidence type="ECO:0000256" key="4">
    <source>
        <dbReference type="ARBA" id="ARBA00022443"/>
    </source>
</evidence>
<dbReference type="Pfam" id="PF01412">
    <property type="entry name" value="ArfGap"/>
    <property type="match status" value="1"/>
</dbReference>
<feature type="domain" description="Arf-GAP" evidence="20">
    <location>
        <begin position="421"/>
        <end position="543"/>
    </location>
</feature>
<keyword evidence="9" id="KW-0677">Repeat</keyword>
<dbReference type="PANTHER" id="PTHR45854:SF4">
    <property type="entry name" value="ARF-GAP WITH SH3 DOMAIN, ANK REPEAT AND PH DOMAIN-CONTAINING PROTEIN 2"/>
    <property type="match status" value="1"/>
</dbReference>
<dbReference type="InterPro" id="IPR001849">
    <property type="entry name" value="PH_domain"/>
</dbReference>
<dbReference type="PROSITE" id="PS50003">
    <property type="entry name" value="PH_DOMAIN"/>
    <property type="match status" value="1"/>
</dbReference>
<dbReference type="FunFam" id="1.10.220.150:FF:000002">
    <property type="entry name" value="arf-GAP with SH3 domain, ANK repeat and PH domain-containing protein 1"/>
    <property type="match status" value="1"/>
</dbReference>
<reference evidence="21" key="1">
    <citation type="submission" date="2025-08" db="UniProtKB">
        <authorList>
            <consortium name="Ensembl"/>
        </authorList>
    </citation>
    <scope>IDENTIFICATION</scope>
</reference>
<keyword evidence="11" id="KW-0333">Golgi apparatus</keyword>
<dbReference type="InterPro" id="IPR011993">
    <property type="entry name" value="PH-like_dom_sf"/>
</dbReference>
<keyword evidence="7" id="KW-0597">Phosphoprotein</keyword>
<feature type="domain" description="PH" evidence="19">
    <location>
        <begin position="305"/>
        <end position="397"/>
    </location>
</feature>
<dbReference type="FunFam" id="1.20.1270.60:FF:000004">
    <property type="entry name" value="Arf-GAP with SH3 domain, ANK repeat and PH domain-containing protein 1"/>
    <property type="match status" value="1"/>
</dbReference>
<evidence type="ECO:0000313" key="22">
    <source>
        <dbReference type="Proteomes" id="UP000694701"/>
    </source>
</evidence>
<dbReference type="SMART" id="SM00326">
    <property type="entry name" value="SH3"/>
    <property type="match status" value="1"/>
</dbReference>
<feature type="domain" description="SH3" evidence="18">
    <location>
        <begin position="834"/>
        <end position="896"/>
    </location>
</feature>
<dbReference type="PRINTS" id="PR00405">
    <property type="entry name" value="REVINTRACTNG"/>
</dbReference>
<dbReference type="InterPro" id="IPR001164">
    <property type="entry name" value="ArfGAP_dom"/>
</dbReference>
<dbReference type="GO" id="GO:0016020">
    <property type="term" value="C:membrane"/>
    <property type="evidence" value="ECO:0007669"/>
    <property type="project" value="UniProtKB-SubCell"/>
</dbReference>
<dbReference type="SMART" id="SM00233">
    <property type="entry name" value="PH"/>
    <property type="match status" value="1"/>
</dbReference>
<evidence type="ECO:0000256" key="13">
    <source>
        <dbReference type="ARBA" id="ARBA00023136"/>
    </source>
</evidence>
<dbReference type="Gene3D" id="1.25.40.20">
    <property type="entry name" value="Ankyrin repeat-containing domain"/>
    <property type="match status" value="1"/>
</dbReference>
<dbReference type="FunFam" id="2.30.29.30:FF:000012">
    <property type="entry name" value="Arf-GAP with SH3 domain, ANK repeat and PH domain-containing protein 2"/>
    <property type="match status" value="1"/>
</dbReference>
<dbReference type="Pfam" id="PF14604">
    <property type="entry name" value="SH3_9"/>
    <property type="match status" value="1"/>
</dbReference>
<evidence type="ECO:0000256" key="1">
    <source>
        <dbReference type="ARBA" id="ARBA00004370"/>
    </source>
</evidence>
<dbReference type="GO" id="GO:0005096">
    <property type="term" value="F:GTPase activator activity"/>
    <property type="evidence" value="ECO:0007669"/>
    <property type="project" value="UniProtKB-KW"/>
</dbReference>
<dbReference type="CDD" id="cd13251">
    <property type="entry name" value="PH_ASAP"/>
    <property type="match status" value="1"/>
</dbReference>
<dbReference type="PROSITE" id="PS50088">
    <property type="entry name" value="ANK_REPEAT"/>
    <property type="match status" value="2"/>
</dbReference>
<proteinExistence type="predicted"/>
<feature type="region of interest" description="Disordered" evidence="17">
    <location>
        <begin position="283"/>
        <end position="311"/>
    </location>
</feature>
<dbReference type="GO" id="GO:0005794">
    <property type="term" value="C:Golgi apparatus"/>
    <property type="evidence" value="ECO:0007669"/>
    <property type="project" value="UniProtKB-SubCell"/>
</dbReference>
<dbReference type="InterPro" id="IPR037844">
    <property type="entry name" value="PH_ASAP"/>
</dbReference>
<dbReference type="InterPro" id="IPR001452">
    <property type="entry name" value="SH3_domain"/>
</dbReference>
<keyword evidence="13" id="KW-0472">Membrane</keyword>
<dbReference type="InterPro" id="IPR036770">
    <property type="entry name" value="Ankyrin_rpt-contain_sf"/>
</dbReference>
<dbReference type="InterPro" id="IPR036028">
    <property type="entry name" value="SH3-like_dom_sf"/>
</dbReference>
<evidence type="ECO:0000256" key="14">
    <source>
        <dbReference type="PROSITE-ProRule" id="PRU00023"/>
    </source>
</evidence>
<dbReference type="SUPFAM" id="SSF57863">
    <property type="entry name" value="ArfGap/RecO-like zinc finger"/>
    <property type="match status" value="1"/>
</dbReference>
<evidence type="ECO:0000259" key="20">
    <source>
        <dbReference type="PROSITE" id="PS50115"/>
    </source>
</evidence>
<accession>A0A8C2BXS9</accession>
<dbReference type="InterPro" id="IPR027267">
    <property type="entry name" value="AH/BAR_dom_sf"/>
</dbReference>
<feature type="repeat" description="ANK" evidence="14">
    <location>
        <begin position="584"/>
        <end position="619"/>
    </location>
</feature>
<dbReference type="SMART" id="SM00248">
    <property type="entry name" value="ANK"/>
    <property type="match status" value="3"/>
</dbReference>
<evidence type="ECO:0000259" key="18">
    <source>
        <dbReference type="PROSITE" id="PS50002"/>
    </source>
</evidence>
<keyword evidence="4 15" id="KW-0728">SH3 domain</keyword>
<dbReference type="SUPFAM" id="SSF48403">
    <property type="entry name" value="Ankyrin repeat"/>
    <property type="match status" value="1"/>
</dbReference>
<evidence type="ECO:0000256" key="8">
    <source>
        <dbReference type="ARBA" id="ARBA00022723"/>
    </source>
</evidence>
<sequence>MPDQITVAEFVAETNEDYKSPTASNFTTRMTHCRNTVAALEEALDVDRSVLYKMKKSVKAIYASGLAHVDNEEQYTQALEKFGENCVYRDDPDLGSAFLKFSVFTKELTALFKNLFQNMNNIITFPLDSLLKGDLKGVKGDLKKPFDKAWKDYETKVSKIEKEKKEHARQHGMIRTEISGAEIAEEMEKERRFFQLQMCEYLLKVNEIKIKKGVDLLQNLIKYFHAQCNFFQDGLKAVDNLKPSIEKLATDLHSIKQVQDEERRQLNQLRDVLKTALQVEQKEDSQVRQSATYSLHQPQGNKEHGTERSGNLYKKSDGLRKVWQKRKCTVKNGYLTISHGTANRPPAKLNLLTCQVKHNPEEKKSFDLISHDRTYHFQAEDEPECQIWISVLQNSKEEALNNAFKGDQHVGENNIVQELTKSILGEVKRMAGNDVCCDCGAPGPTWLSTNLGILTCIECSGIHRELGVHYSRIQSLTLDVLSTSELLLAKNVGNAGFNEIMEACLTAEDVIKPNPSSDMQARKDFIMAKYTEKRFARKKCPDALSKLHTLCDAVKARDIFSLIQVYAEGVDLMEPIPLANGHEQGETALHLAVRLVDRTSLHIIDFLTQNSLNLDKQTAKGSTALHYCCLTDNSECLKLLLRGKASIDIANEAGETPLDIARRLKHLQCEELLNQALAGKFNAHVHVEYEWRLQHEDLDESDEDLDEKVSTNSEISRKTHLFDDFCAVLVPSGALPPVAKPGSIVEAMTIQPKPGQGPPGQSISRLKKFLEASRTPLVKLCPLHTCPGKLTWYVQPQDAAPNIRIQSIQKEFSMYEMLSDMFLCFQTGSMCGKQKPKRVKAMYNCVADNPDELTFSEGEVIVVDGEEDHEWWLGHIEGEPMRRGAFPVTFVQFIMD</sequence>
<keyword evidence="16" id="KW-0863">Zinc-finger</keyword>
<dbReference type="Gene3D" id="2.30.30.40">
    <property type="entry name" value="SH3 Domains"/>
    <property type="match status" value="1"/>
</dbReference>
<dbReference type="PROSITE" id="PS50002">
    <property type="entry name" value="SH3"/>
    <property type="match status" value="1"/>
</dbReference>
<dbReference type="Ensembl" id="ENSCCRT00020003417.1">
    <property type="protein sequence ID" value="ENSCCRP00020002945.1"/>
    <property type="gene ID" value="ENSCCRG00020001351.1"/>
</dbReference>
<keyword evidence="12 14" id="KW-0040">ANK repeat</keyword>
<evidence type="ECO:0000256" key="2">
    <source>
        <dbReference type="ARBA" id="ARBA00004496"/>
    </source>
</evidence>
<dbReference type="AlphaFoldDB" id="A0A8C2BXS9"/>
<evidence type="ECO:0000256" key="17">
    <source>
        <dbReference type="SAM" id="MobiDB-lite"/>
    </source>
</evidence>
<feature type="compositionally biased region" description="Polar residues" evidence="17">
    <location>
        <begin position="287"/>
        <end position="300"/>
    </location>
</feature>
<dbReference type="Pfam" id="PF00169">
    <property type="entry name" value="PH"/>
    <property type="match status" value="1"/>
</dbReference>
<keyword evidence="8" id="KW-0479">Metal-binding</keyword>
<keyword evidence="6" id="KW-0963">Cytoplasm</keyword>
<dbReference type="SUPFAM" id="SSF50044">
    <property type="entry name" value="SH3-domain"/>
    <property type="match status" value="1"/>
</dbReference>
<evidence type="ECO:0000256" key="12">
    <source>
        <dbReference type="ARBA" id="ARBA00023043"/>
    </source>
</evidence>
<name>A0A8C2BXS9_CYPCA</name>
<dbReference type="InterPro" id="IPR037278">
    <property type="entry name" value="ARFGAP/RecO"/>
</dbReference>
<dbReference type="GO" id="GO:0008270">
    <property type="term" value="F:zinc ion binding"/>
    <property type="evidence" value="ECO:0007669"/>
    <property type="project" value="UniProtKB-KW"/>
</dbReference>
<dbReference type="PANTHER" id="PTHR45854">
    <property type="entry name" value="ASAP FAMILY MEMBER"/>
    <property type="match status" value="1"/>
</dbReference>
<evidence type="ECO:0000256" key="3">
    <source>
        <dbReference type="ARBA" id="ARBA00004555"/>
    </source>
</evidence>
<dbReference type="PROSITE" id="PS50115">
    <property type="entry name" value="ARFGAP"/>
    <property type="match status" value="1"/>
</dbReference>
<evidence type="ECO:0000256" key="7">
    <source>
        <dbReference type="ARBA" id="ARBA00022553"/>
    </source>
</evidence>
<evidence type="ECO:0000259" key="19">
    <source>
        <dbReference type="PROSITE" id="PS50003"/>
    </source>
</evidence>